<dbReference type="InterPro" id="IPR001155">
    <property type="entry name" value="OxRdtase_FMN_N"/>
</dbReference>
<comment type="caution">
    <text evidence="7">The sequence shown here is derived from an EMBL/GenBank/DDBJ whole genome shotgun (WGS) entry which is preliminary data.</text>
</comment>
<dbReference type="GO" id="GO:0050661">
    <property type="term" value="F:NADP binding"/>
    <property type="evidence" value="ECO:0007669"/>
    <property type="project" value="InterPro"/>
</dbReference>
<evidence type="ECO:0000256" key="3">
    <source>
        <dbReference type="ARBA" id="ARBA00022643"/>
    </source>
</evidence>
<evidence type="ECO:0000256" key="1">
    <source>
        <dbReference type="ARBA" id="ARBA00001917"/>
    </source>
</evidence>
<dbReference type="Gene3D" id="3.20.20.70">
    <property type="entry name" value="Aldolase class I"/>
    <property type="match status" value="1"/>
</dbReference>
<protein>
    <submittedName>
        <fullName evidence="7">NADPH dehydrogenase NamA</fullName>
    </submittedName>
</protein>
<dbReference type="AlphaFoldDB" id="A0A2A6DYD8"/>
<dbReference type="SUPFAM" id="SSF51395">
    <property type="entry name" value="FMN-linked oxidoreductases"/>
    <property type="match status" value="1"/>
</dbReference>
<dbReference type="GO" id="GO:0010181">
    <property type="term" value="F:FMN binding"/>
    <property type="evidence" value="ECO:0007669"/>
    <property type="project" value="InterPro"/>
</dbReference>
<feature type="domain" description="NADH:flavin oxidoreductase/NADH oxidase N-terminal" evidence="6">
    <location>
        <begin position="16"/>
        <end position="337"/>
    </location>
</feature>
<proteinExistence type="predicted"/>
<dbReference type="PANTHER" id="PTHR43303:SF4">
    <property type="entry name" value="NADPH DEHYDROGENASE C23G7.10C-RELATED"/>
    <property type="match status" value="1"/>
</dbReference>
<keyword evidence="4" id="KW-0521">NADP</keyword>
<organism evidence="7 8">
    <name type="scientific">Candidatus Reconcilbacillus cellulovorans</name>
    <dbReference type="NCBI Taxonomy" id="1906605"/>
    <lineage>
        <taxon>Bacteria</taxon>
        <taxon>Bacillati</taxon>
        <taxon>Bacillota</taxon>
        <taxon>Bacilli</taxon>
        <taxon>Bacillales</taxon>
        <taxon>Paenibacillaceae</taxon>
        <taxon>Candidatus Reconcilbacillus</taxon>
    </lineage>
</organism>
<dbReference type="PANTHER" id="PTHR43303">
    <property type="entry name" value="NADPH DEHYDROGENASE C23G7.10C-RELATED"/>
    <property type="match status" value="1"/>
</dbReference>
<evidence type="ECO:0000313" key="7">
    <source>
        <dbReference type="EMBL" id="PDO09774.1"/>
    </source>
</evidence>
<name>A0A2A6DYD8_9BACL</name>
<sequence>MTVLPADAALQSGAHLFSPWTVRGVVLPNRIVMSPMCMYSCEAEDGKATDWHVVHYATRAVGRVGLVMTEATAVVPEGRISARDLGIWSDDHIDGLSRIVELVHRFGAKAGIQLAHAGRKAAYGGPAFAPSPLPFQPGDTPPIELDAASIRTVVEAFRAAAVRAARAGFDVVEIHAAHGYLLNQFLSPLANRRDDDYGGDRARRFRLLADVIRAVRDVWTGPLFVRVSADEYHPDGNHPADYVAYAHEMKALGVDLVDCSSGGVVPDAGPPVLYPGYQVPYAERIRREAGVPTAAVGLITSPEQADEIIRNGRADLVFLGRELLRDPYWPRRAAKALGVPLDPPTPYARGWI</sequence>
<dbReference type="InterPro" id="IPR044152">
    <property type="entry name" value="YqjM-like"/>
</dbReference>
<evidence type="ECO:0000259" key="6">
    <source>
        <dbReference type="Pfam" id="PF00724"/>
    </source>
</evidence>
<comment type="cofactor">
    <cofactor evidence="1">
        <name>FMN</name>
        <dbReference type="ChEBI" id="CHEBI:58210"/>
    </cofactor>
</comment>
<keyword evidence="3" id="KW-0288">FMN</keyword>
<gene>
    <name evidence="7" type="ORF">BLM47_10855</name>
</gene>
<evidence type="ECO:0000313" key="8">
    <source>
        <dbReference type="Proteomes" id="UP000243688"/>
    </source>
</evidence>
<dbReference type="Pfam" id="PF00724">
    <property type="entry name" value="Oxidored_FMN"/>
    <property type="match status" value="1"/>
</dbReference>
<keyword evidence="2" id="KW-0285">Flavoprotein</keyword>
<evidence type="ECO:0000256" key="2">
    <source>
        <dbReference type="ARBA" id="ARBA00022630"/>
    </source>
</evidence>
<accession>A0A2A6DYD8</accession>
<evidence type="ECO:0000256" key="4">
    <source>
        <dbReference type="ARBA" id="ARBA00022857"/>
    </source>
</evidence>
<dbReference type="GO" id="GO:0003959">
    <property type="term" value="F:NADPH dehydrogenase activity"/>
    <property type="evidence" value="ECO:0007669"/>
    <property type="project" value="InterPro"/>
</dbReference>
<reference evidence="7 8" key="1">
    <citation type="submission" date="2016-12" db="EMBL/GenBank/DDBJ databases">
        <title>Candidatus Reconcilibacillus cellulovorans genome.</title>
        <authorList>
            <person name="Kolinko S."/>
            <person name="Wu Y.-W."/>
            <person name="Tachea F."/>
            <person name="Denzel E."/>
            <person name="Hiras J."/>
            <person name="Baecker N."/>
            <person name="Chan L.J."/>
            <person name="Eichorst S.A."/>
            <person name="Frey D."/>
            <person name="Adams P.D."/>
            <person name="Pray T."/>
            <person name="Tanjore D."/>
            <person name="Petzold C.J."/>
            <person name="Gladden J.M."/>
            <person name="Simmons B.A."/>
            <person name="Singer S.W."/>
        </authorList>
    </citation>
    <scope>NUCLEOTIDE SEQUENCE [LARGE SCALE GENOMIC DNA]</scope>
    <source>
        <strain evidence="7">JTherm</strain>
    </source>
</reference>
<dbReference type="InterPro" id="IPR013785">
    <property type="entry name" value="Aldolase_TIM"/>
</dbReference>
<keyword evidence="5" id="KW-0560">Oxidoreductase</keyword>
<evidence type="ECO:0000256" key="5">
    <source>
        <dbReference type="ARBA" id="ARBA00023002"/>
    </source>
</evidence>
<dbReference type="Proteomes" id="UP000243688">
    <property type="component" value="Unassembled WGS sequence"/>
</dbReference>
<dbReference type="EMBL" id="MOXJ01000028">
    <property type="protein sequence ID" value="PDO09774.1"/>
    <property type="molecule type" value="Genomic_DNA"/>
</dbReference>
<dbReference type="CDD" id="cd02932">
    <property type="entry name" value="OYE_YqiM_FMN"/>
    <property type="match status" value="1"/>
</dbReference>
<dbReference type="NCBIfam" id="NF010047">
    <property type="entry name" value="PRK13523.1"/>
    <property type="match status" value="1"/>
</dbReference>